<dbReference type="Pfam" id="PF05488">
    <property type="entry name" value="PAAR_motif"/>
    <property type="match status" value="1"/>
</dbReference>
<protein>
    <recommendedName>
        <fullName evidence="4">Rhs element Vgr protein</fullName>
    </recommendedName>
</protein>
<dbReference type="EMBL" id="CP027750">
    <property type="protein sequence ID" value="AZE27153.1"/>
    <property type="molecule type" value="Genomic_DNA"/>
</dbReference>
<organism evidence="2 3">
    <name type="scientific">Pseudomonas chlororaphis subsp. aureofaciens</name>
    <dbReference type="NCBI Taxonomy" id="587851"/>
    <lineage>
        <taxon>Bacteria</taxon>
        <taxon>Pseudomonadati</taxon>
        <taxon>Pseudomonadota</taxon>
        <taxon>Gammaproteobacteria</taxon>
        <taxon>Pseudomonadales</taxon>
        <taxon>Pseudomonadaceae</taxon>
        <taxon>Pseudomonas</taxon>
    </lineage>
</organism>
<accession>A0AAD1E3U2</accession>
<sequence length="169" mass="17368">MSGKPAARVTDPTACPLPGHGTNPIASGSPDVLFDGLPAARLDDPSACGGKLSGNLSATVFINGKNAATVDSLGTHGNVVIGGSGTIIIGDTFVPSPMAPIQGMGTSPFKGRFRVFDRETGKAIAGQQVRISSSSGESIQTTDAEGYTSWVNNEQPETLKFDLIYGDDQ</sequence>
<dbReference type="InterPro" id="IPR008727">
    <property type="entry name" value="PAAR_motif"/>
</dbReference>
<evidence type="ECO:0000256" key="1">
    <source>
        <dbReference type="SAM" id="MobiDB-lite"/>
    </source>
</evidence>
<dbReference type="AlphaFoldDB" id="A0AAD1E3U2"/>
<feature type="region of interest" description="Disordered" evidence="1">
    <location>
        <begin position="1"/>
        <end position="28"/>
    </location>
</feature>
<proteinExistence type="predicted"/>
<dbReference type="RefSeq" id="WP_028683813.1">
    <property type="nucleotide sequence ID" value="NZ_CP027720.1"/>
</dbReference>
<gene>
    <name evidence="2" type="ORF">C4K07_0338</name>
</gene>
<dbReference type="Gene3D" id="2.60.200.60">
    <property type="match status" value="2"/>
</dbReference>
<evidence type="ECO:0000313" key="3">
    <source>
        <dbReference type="Proteomes" id="UP000280455"/>
    </source>
</evidence>
<dbReference type="CDD" id="cd14743">
    <property type="entry name" value="PAAR_CT_1"/>
    <property type="match status" value="1"/>
</dbReference>
<name>A0AAD1E3U2_9PSED</name>
<evidence type="ECO:0008006" key="4">
    <source>
        <dbReference type="Google" id="ProtNLM"/>
    </source>
</evidence>
<dbReference type="Proteomes" id="UP000280455">
    <property type="component" value="Chromosome"/>
</dbReference>
<reference evidence="2 3" key="1">
    <citation type="submission" date="2018-03" db="EMBL/GenBank/DDBJ databases">
        <title>Diversity of phytobeneficial traits revealed by whole-genome analysis of worldwide-isolated phenazine-producing Pseudomonas spp.</title>
        <authorList>
            <person name="Biessy A."/>
            <person name="Novinscak A."/>
            <person name="Blom J."/>
            <person name="Leger G."/>
            <person name="Thomashow L.S."/>
            <person name="Cazorla F.M."/>
            <person name="Josic D."/>
            <person name="Filion M."/>
        </authorList>
    </citation>
    <scope>NUCLEOTIDE SEQUENCE [LARGE SCALE GENOMIC DNA]</scope>
    <source>
        <strain evidence="2 3">ChPhzS24</strain>
    </source>
</reference>
<evidence type="ECO:0000313" key="2">
    <source>
        <dbReference type="EMBL" id="AZE27153.1"/>
    </source>
</evidence>